<keyword evidence="4" id="KW-0804">Transcription</keyword>
<evidence type="ECO:0000256" key="4">
    <source>
        <dbReference type="ARBA" id="ARBA00023163"/>
    </source>
</evidence>
<evidence type="ECO:0000259" key="5">
    <source>
        <dbReference type="PROSITE" id="PS50921"/>
    </source>
</evidence>
<evidence type="ECO:0000256" key="2">
    <source>
        <dbReference type="ARBA" id="ARBA00022777"/>
    </source>
</evidence>
<reference evidence="7" key="1">
    <citation type="journal article" date="2019" name="Int. J. Syst. Evol. Microbiol.">
        <title>The Global Catalogue of Microorganisms (GCM) 10K type strain sequencing project: providing services to taxonomists for standard genome sequencing and annotation.</title>
        <authorList>
            <consortium name="The Broad Institute Genomics Platform"/>
            <consortium name="The Broad Institute Genome Sequencing Center for Infectious Disease"/>
            <person name="Wu L."/>
            <person name="Ma J."/>
        </authorList>
    </citation>
    <scope>NUCLEOTIDE SEQUENCE [LARGE SCALE GENOMIC DNA]</scope>
    <source>
        <strain evidence="7">CCUG 50347</strain>
    </source>
</reference>
<keyword evidence="2" id="KW-0418">Kinase</keyword>
<dbReference type="RefSeq" id="WP_274187791.1">
    <property type="nucleotide sequence ID" value="NZ_BAABHN010000040.1"/>
</dbReference>
<dbReference type="Pfam" id="PF03861">
    <property type="entry name" value="ANTAR"/>
    <property type="match status" value="1"/>
</dbReference>
<dbReference type="InterPro" id="IPR003018">
    <property type="entry name" value="GAF"/>
</dbReference>
<protein>
    <submittedName>
        <fullName evidence="6">GAF and ANTAR domain-containing protein</fullName>
    </submittedName>
</protein>
<organism evidence="6 7">
    <name type="scientific">Actinomycetospora chibensis</name>
    <dbReference type="NCBI Taxonomy" id="663606"/>
    <lineage>
        <taxon>Bacteria</taxon>
        <taxon>Bacillati</taxon>
        <taxon>Actinomycetota</taxon>
        <taxon>Actinomycetes</taxon>
        <taxon>Pseudonocardiales</taxon>
        <taxon>Pseudonocardiaceae</taxon>
        <taxon>Actinomycetospora</taxon>
    </lineage>
</organism>
<dbReference type="InterPro" id="IPR029016">
    <property type="entry name" value="GAF-like_dom_sf"/>
</dbReference>
<dbReference type="PROSITE" id="PS50921">
    <property type="entry name" value="ANTAR"/>
    <property type="match status" value="1"/>
</dbReference>
<keyword evidence="7" id="KW-1185">Reference proteome</keyword>
<evidence type="ECO:0000256" key="3">
    <source>
        <dbReference type="ARBA" id="ARBA00023015"/>
    </source>
</evidence>
<dbReference type="InterPro" id="IPR011006">
    <property type="entry name" value="CheY-like_superfamily"/>
</dbReference>
<dbReference type="Proteomes" id="UP001595909">
    <property type="component" value="Unassembled WGS sequence"/>
</dbReference>
<dbReference type="InterPro" id="IPR012074">
    <property type="entry name" value="GAF_ANTAR"/>
</dbReference>
<keyword evidence="1" id="KW-0808">Transferase</keyword>
<dbReference type="SUPFAM" id="SSF55781">
    <property type="entry name" value="GAF domain-like"/>
    <property type="match status" value="1"/>
</dbReference>
<dbReference type="SMART" id="SM00065">
    <property type="entry name" value="GAF"/>
    <property type="match status" value="1"/>
</dbReference>
<dbReference type="EMBL" id="JBHSIM010000040">
    <property type="protein sequence ID" value="MFC4834599.1"/>
    <property type="molecule type" value="Genomic_DNA"/>
</dbReference>
<dbReference type="InterPro" id="IPR036388">
    <property type="entry name" value="WH-like_DNA-bd_sf"/>
</dbReference>
<name>A0ABV9RM65_9PSEU</name>
<proteinExistence type="predicted"/>
<gene>
    <name evidence="6" type="ORF">ACFPEL_19460</name>
</gene>
<sequence>MSTPSAVREQALVTAFVRLADTLVADYDVIELFHALCGDCVALLGADAAGLLLTDQRGALQVVSASTEAANLVELFQLQAEEGPCLDCFRTSAQVHAGDLATDTRWPRFAALADDNGFTAVHALPMRLRGETIGALNLFHRNRTDMSVDELAIGQALADVATIAILSDRNTRERERLTEQLQAALTSRVIIEQAKGVLAERGQIPLDEAFTRLRSHARSTQQRLSDLARAVTDGSLDTTPLLR</sequence>
<dbReference type="Gene3D" id="3.30.450.40">
    <property type="match status" value="1"/>
</dbReference>
<dbReference type="InterPro" id="IPR005561">
    <property type="entry name" value="ANTAR"/>
</dbReference>
<keyword evidence="3" id="KW-0805">Transcription regulation</keyword>
<accession>A0ABV9RM65</accession>
<dbReference type="SUPFAM" id="SSF52172">
    <property type="entry name" value="CheY-like"/>
    <property type="match status" value="1"/>
</dbReference>
<feature type="domain" description="ANTAR" evidence="5">
    <location>
        <begin position="171"/>
        <end position="232"/>
    </location>
</feature>
<dbReference type="PIRSF" id="PIRSF036625">
    <property type="entry name" value="GAF_ANTAR"/>
    <property type="match status" value="1"/>
</dbReference>
<evidence type="ECO:0000313" key="6">
    <source>
        <dbReference type="EMBL" id="MFC4834599.1"/>
    </source>
</evidence>
<evidence type="ECO:0000313" key="7">
    <source>
        <dbReference type="Proteomes" id="UP001595909"/>
    </source>
</evidence>
<dbReference type="Gene3D" id="1.10.10.10">
    <property type="entry name" value="Winged helix-like DNA-binding domain superfamily/Winged helix DNA-binding domain"/>
    <property type="match status" value="1"/>
</dbReference>
<comment type="caution">
    <text evidence="6">The sequence shown here is derived from an EMBL/GenBank/DDBJ whole genome shotgun (WGS) entry which is preliminary data.</text>
</comment>
<dbReference type="SMART" id="SM01012">
    <property type="entry name" value="ANTAR"/>
    <property type="match status" value="1"/>
</dbReference>
<evidence type="ECO:0000256" key="1">
    <source>
        <dbReference type="ARBA" id="ARBA00022679"/>
    </source>
</evidence>
<dbReference type="Pfam" id="PF13185">
    <property type="entry name" value="GAF_2"/>
    <property type="match status" value="1"/>
</dbReference>